<dbReference type="EMBL" id="JBFMKM010000003">
    <property type="protein sequence ID" value="KAL1311143.1"/>
    <property type="molecule type" value="Genomic_DNA"/>
</dbReference>
<protein>
    <recommendedName>
        <fullName evidence="4">ARS binding protein Abp2</fullName>
    </recommendedName>
</protein>
<accession>A0ABR3PPL3</accession>
<feature type="compositionally biased region" description="Low complexity" evidence="1">
    <location>
        <begin position="308"/>
        <end position="317"/>
    </location>
</feature>
<feature type="compositionally biased region" description="Basic and acidic residues" evidence="1">
    <location>
        <begin position="449"/>
        <end position="473"/>
    </location>
</feature>
<feature type="region of interest" description="Disordered" evidence="1">
    <location>
        <begin position="440"/>
        <end position="484"/>
    </location>
</feature>
<keyword evidence="3" id="KW-1185">Reference proteome</keyword>
<reference evidence="2 3" key="1">
    <citation type="submission" date="2024-07" db="EMBL/GenBank/DDBJ databases">
        <title>Draft sequence of the Neodothiora populina.</title>
        <authorList>
            <person name="Drown D.D."/>
            <person name="Schuette U.S."/>
            <person name="Buechlein A.B."/>
            <person name="Rusch D.R."/>
            <person name="Winton L.W."/>
            <person name="Adams G.A."/>
        </authorList>
    </citation>
    <scope>NUCLEOTIDE SEQUENCE [LARGE SCALE GENOMIC DNA]</scope>
    <source>
        <strain evidence="2 3">CPC 39397</strain>
    </source>
</reference>
<dbReference type="GeneID" id="95975048"/>
<evidence type="ECO:0000256" key="1">
    <source>
        <dbReference type="SAM" id="MobiDB-lite"/>
    </source>
</evidence>
<feature type="region of interest" description="Disordered" evidence="1">
    <location>
        <begin position="177"/>
        <end position="208"/>
    </location>
</feature>
<proteinExistence type="predicted"/>
<dbReference type="Proteomes" id="UP001562354">
    <property type="component" value="Unassembled WGS sequence"/>
</dbReference>
<dbReference type="PANTHER" id="PTHR42048">
    <property type="entry name" value="ARS-BINDING PROTEIN 2"/>
    <property type="match status" value="1"/>
</dbReference>
<comment type="caution">
    <text evidence="2">The sequence shown here is derived from an EMBL/GenBank/DDBJ whole genome shotgun (WGS) entry which is preliminary data.</text>
</comment>
<feature type="region of interest" description="Disordered" evidence="1">
    <location>
        <begin position="300"/>
        <end position="412"/>
    </location>
</feature>
<gene>
    <name evidence="2" type="ORF">AAFC00_001345</name>
</gene>
<sequence length="687" mass="75435">MASPSDPRYPVMPQLDDASGPARVQRSLPAKDVTNESIADAYVQFILYCNPYYPSDVDTSELKRIFKCPPRSDGKDFNIYTLWELIQKFDSKEIKTWAQLALDLGVEPPSAEKGGSVQKVQQYSVRLKRWMHAMHVDAFFEYLLGKRHTYFSDLPPPHDPHPAQGRDGVPAEEDLAIRALDPSFRPKRGRKRNESPEEEAAQPKRPLLTTSFTFEGQTLYAQPQSAHPASGIPLRARPDAYEQEPWEPTSAVTSDNFPPRQGAPHSAVYPRANHDTKWSFHNADGPITPHPMSAIEPRRSLSNFEEPSSANAASANKARSRRKHGPAVSSAWPSISAASGSKLRGRPPVNRNVQEGPFTTFPADPSSERTPSSQRATPGAGPNSTHGDRSPLQMPSAYVSPSMGHNGDGQQHAIGRPERLQVQVPPHTGGPIRLATPTVLVNGESNGSARDRAPGYNERHEYSGEQMRGDDYGHQPPGNDQRQLRPAETGAAYAEMKRILATDLLRANFSGRRDRLRGPEAARLAAAMLSRLEVPQMDSGTKKEEAARTAAASWLGISSRLGFSGGSPCQEKEIVVHRFAVGPNGSRTPLEPEQRAGHVVERYEVSWNLGFGGVGGRFAVVGVELEPEASGPDDQAEDRAVEIVSSVAGQPPEEIDWHAKFMALDMALRLMKGQLNRFQDRVLEAVL</sequence>
<evidence type="ECO:0000313" key="2">
    <source>
        <dbReference type="EMBL" id="KAL1311143.1"/>
    </source>
</evidence>
<dbReference type="RefSeq" id="XP_069203992.1">
    <property type="nucleotide sequence ID" value="XM_069340524.1"/>
</dbReference>
<dbReference type="Pfam" id="PF09441">
    <property type="entry name" value="Abp2"/>
    <property type="match status" value="1"/>
</dbReference>
<name>A0ABR3PPL3_9PEZI</name>
<feature type="region of interest" description="Disordered" evidence="1">
    <location>
        <begin position="242"/>
        <end position="269"/>
    </location>
</feature>
<evidence type="ECO:0000313" key="3">
    <source>
        <dbReference type="Proteomes" id="UP001562354"/>
    </source>
</evidence>
<dbReference type="InterPro" id="IPR018562">
    <property type="entry name" value="ARS-binding_2"/>
</dbReference>
<organism evidence="2 3">
    <name type="scientific">Neodothiora populina</name>
    <dbReference type="NCBI Taxonomy" id="2781224"/>
    <lineage>
        <taxon>Eukaryota</taxon>
        <taxon>Fungi</taxon>
        <taxon>Dikarya</taxon>
        <taxon>Ascomycota</taxon>
        <taxon>Pezizomycotina</taxon>
        <taxon>Dothideomycetes</taxon>
        <taxon>Dothideomycetidae</taxon>
        <taxon>Dothideales</taxon>
        <taxon>Dothioraceae</taxon>
        <taxon>Neodothiora</taxon>
    </lineage>
</organism>
<dbReference type="PANTHER" id="PTHR42048:SF1">
    <property type="entry name" value="ARS-BINDING PROTEIN 2"/>
    <property type="match status" value="1"/>
</dbReference>
<evidence type="ECO:0008006" key="4">
    <source>
        <dbReference type="Google" id="ProtNLM"/>
    </source>
</evidence>
<feature type="region of interest" description="Disordered" evidence="1">
    <location>
        <begin position="1"/>
        <end position="28"/>
    </location>
</feature>